<dbReference type="AlphaFoldDB" id="A0A7W6H5E2"/>
<sequence length="389" mass="43418">MFVDLPADVFHRDPWHGSFAQRLARLRRRSFRVAYFYERPDNSTFRYRVHNMIETIEARWPDASASYFHLDDAAELRTIVDSADVLVICRAKYGSTVSALVAQARRRGIPVLFDVDDLVFDPSYVHLLTSSLAQRMSSEADWDFWFAYVSRIGATLKLCDGAITTNAYLARRVSDFAGVPCAVVPNFMNEAQLARSRDVVGAKRRTGFARDGTLHIGYFSGSPTHAKDFEIAASALAAILDRFPSVRVRMVGYLEAPPVLQRHAARLDREAFRDYVNLQGLIGSTEINIAPLQDNRFTNCKSELKYFEAAAVGTVTIASPTFTFAQSIESGRNGYLASAQDWESALARVIDDLDGDLDAYVAMAERGVEDAEARYAWPVQIDAIRAAVT</sequence>
<dbReference type="SUPFAM" id="SSF53756">
    <property type="entry name" value="UDP-Glycosyltransferase/glycogen phosphorylase"/>
    <property type="match status" value="1"/>
</dbReference>
<accession>A0A7W6H5E2</accession>
<name>A0A7W6H5E2_9HYPH</name>
<keyword evidence="1" id="KW-0808">Transferase</keyword>
<reference evidence="1 2" key="1">
    <citation type="submission" date="2020-08" db="EMBL/GenBank/DDBJ databases">
        <title>Genomic Encyclopedia of Type Strains, Phase IV (KMG-IV): sequencing the most valuable type-strain genomes for metagenomic binning, comparative biology and taxonomic classification.</title>
        <authorList>
            <person name="Goeker M."/>
        </authorList>
    </citation>
    <scope>NUCLEOTIDE SEQUENCE [LARGE SCALE GENOMIC DNA]</scope>
    <source>
        <strain evidence="1 2">DSM 102238</strain>
    </source>
</reference>
<protein>
    <submittedName>
        <fullName evidence="1">Glycosyltransferase involved in cell wall biosynthesis</fullName>
    </submittedName>
</protein>
<keyword evidence="2" id="KW-1185">Reference proteome</keyword>
<dbReference type="Proteomes" id="UP000542776">
    <property type="component" value="Unassembled WGS sequence"/>
</dbReference>
<organism evidence="1 2">
    <name type="scientific">Aureimonas pseudogalii</name>
    <dbReference type="NCBI Taxonomy" id="1744844"/>
    <lineage>
        <taxon>Bacteria</taxon>
        <taxon>Pseudomonadati</taxon>
        <taxon>Pseudomonadota</taxon>
        <taxon>Alphaproteobacteria</taxon>
        <taxon>Hyphomicrobiales</taxon>
        <taxon>Aurantimonadaceae</taxon>
        <taxon>Aureimonas</taxon>
    </lineage>
</organism>
<dbReference type="RefSeq" id="WP_183200417.1">
    <property type="nucleotide sequence ID" value="NZ_JACIEK010000007.1"/>
</dbReference>
<proteinExistence type="predicted"/>
<dbReference type="GO" id="GO:0016740">
    <property type="term" value="F:transferase activity"/>
    <property type="evidence" value="ECO:0007669"/>
    <property type="project" value="UniProtKB-KW"/>
</dbReference>
<dbReference type="Pfam" id="PF13692">
    <property type="entry name" value="Glyco_trans_1_4"/>
    <property type="match status" value="1"/>
</dbReference>
<evidence type="ECO:0000313" key="2">
    <source>
        <dbReference type="Proteomes" id="UP000542776"/>
    </source>
</evidence>
<dbReference type="EMBL" id="JACIEK010000007">
    <property type="protein sequence ID" value="MBB3998888.1"/>
    <property type="molecule type" value="Genomic_DNA"/>
</dbReference>
<gene>
    <name evidence="1" type="ORF">GGR04_002743</name>
</gene>
<evidence type="ECO:0000313" key="1">
    <source>
        <dbReference type="EMBL" id="MBB3998888.1"/>
    </source>
</evidence>
<dbReference type="Gene3D" id="3.40.50.2000">
    <property type="entry name" value="Glycogen Phosphorylase B"/>
    <property type="match status" value="2"/>
</dbReference>
<comment type="caution">
    <text evidence="1">The sequence shown here is derived from an EMBL/GenBank/DDBJ whole genome shotgun (WGS) entry which is preliminary data.</text>
</comment>